<evidence type="ECO:0008006" key="3">
    <source>
        <dbReference type="Google" id="ProtNLM"/>
    </source>
</evidence>
<dbReference type="InterPro" id="IPR018392">
    <property type="entry name" value="LysM"/>
</dbReference>
<keyword evidence="2" id="KW-1185">Reference proteome</keyword>
<evidence type="ECO:0000313" key="1">
    <source>
        <dbReference type="EMBL" id="MFD1372781.1"/>
    </source>
</evidence>
<dbReference type="Proteomes" id="UP001597183">
    <property type="component" value="Unassembled WGS sequence"/>
</dbReference>
<accession>A0ABW4AQ54</accession>
<comment type="caution">
    <text evidence="1">The sequence shown here is derived from an EMBL/GenBank/DDBJ whole genome shotgun (WGS) entry which is preliminary data.</text>
</comment>
<protein>
    <recommendedName>
        <fullName evidence="3">LysM domain-containing protein</fullName>
    </recommendedName>
</protein>
<gene>
    <name evidence="1" type="ORF">ACFQ5G_46280</name>
</gene>
<reference evidence="2" key="1">
    <citation type="journal article" date="2019" name="Int. J. Syst. Evol. Microbiol.">
        <title>The Global Catalogue of Microorganisms (GCM) 10K type strain sequencing project: providing services to taxonomists for standard genome sequencing and annotation.</title>
        <authorList>
            <consortium name="The Broad Institute Genomics Platform"/>
            <consortium name="The Broad Institute Genome Sequencing Center for Infectious Disease"/>
            <person name="Wu L."/>
            <person name="Ma J."/>
        </authorList>
    </citation>
    <scope>NUCLEOTIDE SEQUENCE [LARGE SCALE GENOMIC DNA]</scope>
    <source>
        <strain evidence="2">CCM 7526</strain>
    </source>
</reference>
<dbReference type="InterPro" id="IPR036779">
    <property type="entry name" value="LysM_dom_sf"/>
</dbReference>
<dbReference type="Gene3D" id="3.10.350.10">
    <property type="entry name" value="LysM domain"/>
    <property type="match status" value="1"/>
</dbReference>
<dbReference type="CDD" id="cd00118">
    <property type="entry name" value="LysM"/>
    <property type="match status" value="1"/>
</dbReference>
<dbReference type="EMBL" id="JBHTMK010000063">
    <property type="protein sequence ID" value="MFD1372781.1"/>
    <property type="molecule type" value="Genomic_DNA"/>
</dbReference>
<name>A0ABW4AQ54_9ACTN</name>
<organism evidence="1 2">
    <name type="scientific">Actinoplanes sichuanensis</name>
    <dbReference type="NCBI Taxonomy" id="512349"/>
    <lineage>
        <taxon>Bacteria</taxon>
        <taxon>Bacillati</taxon>
        <taxon>Actinomycetota</taxon>
        <taxon>Actinomycetes</taxon>
        <taxon>Micromonosporales</taxon>
        <taxon>Micromonosporaceae</taxon>
        <taxon>Actinoplanes</taxon>
    </lineage>
</organism>
<sequence length="101" mass="10645">MSDTGPVIGQPYTIQDGDTITEIAFVAYGDARRYLELVAHNSGVAGFNPARLTPGLVIDVPEPDYLPLPGGIGGFRASAGRSFSLRVTPVPTTTEPSEANR</sequence>
<proteinExistence type="predicted"/>
<evidence type="ECO:0000313" key="2">
    <source>
        <dbReference type="Proteomes" id="UP001597183"/>
    </source>
</evidence>
<dbReference type="RefSeq" id="WP_317794515.1">
    <property type="nucleotide sequence ID" value="NZ_AP028461.1"/>
</dbReference>